<dbReference type="AlphaFoldDB" id="A0A849KEG1"/>
<reference evidence="2 3" key="1">
    <citation type="submission" date="2020-05" db="EMBL/GenBank/DDBJ databases">
        <authorList>
            <person name="Khan S.A."/>
            <person name="Jeon C.O."/>
            <person name="Chun B.H."/>
        </authorList>
    </citation>
    <scope>NUCLEOTIDE SEQUENCE [LARGE SCALE GENOMIC DNA]</scope>
    <source>
        <strain evidence="2 3">B156</strain>
    </source>
</reference>
<dbReference type="Proteomes" id="UP000552954">
    <property type="component" value="Unassembled WGS sequence"/>
</dbReference>
<evidence type="ECO:0000313" key="3">
    <source>
        <dbReference type="Proteomes" id="UP000552954"/>
    </source>
</evidence>
<protein>
    <submittedName>
        <fullName evidence="2">Uncharacterized protein</fullName>
    </submittedName>
</protein>
<keyword evidence="3" id="KW-1185">Reference proteome</keyword>
<feature type="region of interest" description="Disordered" evidence="1">
    <location>
        <begin position="1"/>
        <end position="68"/>
    </location>
</feature>
<evidence type="ECO:0000313" key="2">
    <source>
        <dbReference type="EMBL" id="NNU42593.1"/>
    </source>
</evidence>
<sequence length="669" mass="72696">MVTRHTSTGSKGGRKGGKPAHPANPAPAQTVPPIRVKSPGPAAGPSVAANPPPPGGIPNPLNLANTPGGRTMSPILLIDLSQRELQERQKLQSRLDRLDALQRTAATSGGLTTEQQAEQAKYRAMLASDEPVDPFYQGVAAVVARKPWEALRTGKDYLLKHGLFGSQYDVTPGTTLGPLEQEIAFVCGLLALDNLTLPTAPDFVKRVAAAQGEYRQNQALFNAAYEKFEKNFGVTVQSQIDKKLVNPDILKVIRPPVAIQPLMVGAAAASAAQPAPPSAFVLSARNIAAVVRKLVREGVTANDPWISSRLESAYNMQTGVVDGAPPSALEIMLPDLEESVDVEIVTENLHAVQAIYFTYQLEEMRMFQVVERIVELFRQGLLPLGRGSVGDYLFNYYKKAAERITESERRDLYMRVFGAPGGNPANEPNRDFNELWLRFVSAVSSFARQLTVERMLRNTIPMAVSQEQVRKSARDLGTNLSRNGYGIAYFAATELQQSILEFRDILQNPELRNAFGARDMWQVIDQVNVNYLGGARNTHRHRTQSRAGAIIIRWIANNVQRLSNISGPVIQIEQIVNPQLRATSGGANPTVDPSDWDLVNACEQWLAVGGVQDQSIEQYSQPIEAPTMTSRPIEMPQIARDMLGGLGAGLNGLGLNGAGLAGGLPAGLQ</sequence>
<feature type="compositionally biased region" description="Low complexity" evidence="1">
    <location>
        <begin position="39"/>
        <end position="49"/>
    </location>
</feature>
<dbReference type="RefSeq" id="WP_171556939.1">
    <property type="nucleotide sequence ID" value="NZ_JABFCS010000001.1"/>
</dbReference>
<name>A0A849KEG1_9BURK</name>
<proteinExistence type="predicted"/>
<comment type="caution">
    <text evidence="2">The sequence shown here is derived from an EMBL/GenBank/DDBJ whole genome shotgun (WGS) entry which is preliminary data.</text>
</comment>
<evidence type="ECO:0000256" key="1">
    <source>
        <dbReference type="SAM" id="MobiDB-lite"/>
    </source>
</evidence>
<gene>
    <name evidence="2" type="ORF">HK415_04570</name>
</gene>
<accession>A0A849KEG1</accession>
<dbReference type="EMBL" id="JABFCS010000001">
    <property type="protein sequence ID" value="NNU42593.1"/>
    <property type="molecule type" value="Genomic_DNA"/>
</dbReference>
<organism evidence="2 3">
    <name type="scientific">Ramlibacter montanisoli</name>
    <dbReference type="NCBI Taxonomy" id="2732512"/>
    <lineage>
        <taxon>Bacteria</taxon>
        <taxon>Pseudomonadati</taxon>
        <taxon>Pseudomonadota</taxon>
        <taxon>Betaproteobacteria</taxon>
        <taxon>Burkholderiales</taxon>
        <taxon>Comamonadaceae</taxon>
        <taxon>Ramlibacter</taxon>
    </lineage>
</organism>
<reference evidence="2 3" key="2">
    <citation type="submission" date="2020-06" db="EMBL/GenBank/DDBJ databases">
        <title>Ramlibacter rhizophilus sp. nov., isolated from rhizosphere soil of national flower Mugunghwa from South Korea.</title>
        <authorList>
            <person name="Zheng-Fei Y."/>
            <person name="Huan T."/>
        </authorList>
    </citation>
    <scope>NUCLEOTIDE SEQUENCE [LARGE SCALE GENOMIC DNA]</scope>
    <source>
        <strain evidence="2 3">B156</strain>
    </source>
</reference>